<dbReference type="EMBL" id="JAUNZN010000002">
    <property type="protein sequence ID" value="KAK4826054.1"/>
    <property type="molecule type" value="Genomic_DNA"/>
</dbReference>
<feature type="region of interest" description="Disordered" evidence="1">
    <location>
        <begin position="23"/>
        <end position="43"/>
    </location>
</feature>
<sequence length="145" mass="16039">MASNHHIAHKSFSVREQEVPWGTFPNIQQSKQTSEQKVGEERDAWRGEVVTQVTQQPLDLKTLGIAVCTGLTAAPWEPGNIPWKIRFPTLGKYDAAKPCSVGSEVMTTPLLRVHDCMVADDTKLCGSVDLIEGRKALQRDLEGLD</sequence>
<proteinExistence type="predicted"/>
<name>A0AAN7RYY7_MYCAM</name>
<evidence type="ECO:0000256" key="1">
    <source>
        <dbReference type="SAM" id="MobiDB-lite"/>
    </source>
</evidence>
<accession>A0AAN7RYY7</accession>
<dbReference type="Proteomes" id="UP001333110">
    <property type="component" value="Unassembled WGS sequence"/>
</dbReference>
<evidence type="ECO:0000313" key="3">
    <source>
        <dbReference type="Proteomes" id="UP001333110"/>
    </source>
</evidence>
<feature type="compositionally biased region" description="Polar residues" evidence="1">
    <location>
        <begin position="25"/>
        <end position="36"/>
    </location>
</feature>
<reference evidence="2 3" key="1">
    <citation type="journal article" date="2023" name="J. Hered.">
        <title>Chromosome-level genome of the wood stork (Mycteria americana) provides insight into avian chromosome evolution.</title>
        <authorList>
            <person name="Flamio R. Jr."/>
            <person name="Ramstad K.M."/>
        </authorList>
    </citation>
    <scope>NUCLEOTIDE SEQUENCE [LARGE SCALE GENOMIC DNA]</scope>
    <source>
        <strain evidence="2">JAX WOST 10</strain>
    </source>
</reference>
<organism evidence="2 3">
    <name type="scientific">Mycteria americana</name>
    <name type="common">Wood stork</name>
    <dbReference type="NCBI Taxonomy" id="33587"/>
    <lineage>
        <taxon>Eukaryota</taxon>
        <taxon>Metazoa</taxon>
        <taxon>Chordata</taxon>
        <taxon>Craniata</taxon>
        <taxon>Vertebrata</taxon>
        <taxon>Euteleostomi</taxon>
        <taxon>Archelosauria</taxon>
        <taxon>Archosauria</taxon>
        <taxon>Dinosauria</taxon>
        <taxon>Saurischia</taxon>
        <taxon>Theropoda</taxon>
        <taxon>Coelurosauria</taxon>
        <taxon>Aves</taxon>
        <taxon>Neognathae</taxon>
        <taxon>Neoaves</taxon>
        <taxon>Aequornithes</taxon>
        <taxon>Ciconiiformes</taxon>
        <taxon>Ciconiidae</taxon>
        <taxon>Mycteria</taxon>
    </lineage>
</organism>
<evidence type="ECO:0000313" key="2">
    <source>
        <dbReference type="EMBL" id="KAK4826054.1"/>
    </source>
</evidence>
<comment type="caution">
    <text evidence="2">The sequence shown here is derived from an EMBL/GenBank/DDBJ whole genome shotgun (WGS) entry which is preliminary data.</text>
</comment>
<keyword evidence="3" id="KW-1185">Reference proteome</keyword>
<protein>
    <submittedName>
        <fullName evidence="2">Uncharacterized protein</fullName>
    </submittedName>
</protein>
<dbReference type="AlphaFoldDB" id="A0AAN7RYY7"/>
<gene>
    <name evidence="2" type="ORF">QYF61_004169</name>
</gene>